<feature type="chain" id="PRO_5015975940" evidence="1">
    <location>
        <begin position="18"/>
        <end position="825"/>
    </location>
</feature>
<reference evidence="2 3" key="1">
    <citation type="submission" date="2017-11" db="EMBL/GenBank/DDBJ databases">
        <title>Infants hospitalized years apart are colonized by the same room-sourced microbial strains.</title>
        <authorList>
            <person name="Brooks B."/>
            <person name="Olm M.R."/>
            <person name="Firek B.A."/>
            <person name="Baker R."/>
            <person name="Thomas B.C."/>
            <person name="Morowitz M.J."/>
            <person name="Banfield J.F."/>
        </authorList>
    </citation>
    <scope>NUCLEOTIDE SEQUENCE [LARGE SCALE GENOMIC DNA]</scope>
    <source>
        <strain evidence="2">S2_009_000_R2_76</strain>
    </source>
</reference>
<dbReference type="GO" id="GO:0016811">
    <property type="term" value="F:hydrolase activity, acting on carbon-nitrogen (but not peptide) bonds, in linear amides"/>
    <property type="evidence" value="ECO:0007669"/>
    <property type="project" value="TreeGrafter"/>
</dbReference>
<dbReference type="Proteomes" id="UP000249645">
    <property type="component" value="Unassembled WGS sequence"/>
</dbReference>
<dbReference type="PANTHER" id="PTHR12993">
    <property type="entry name" value="N-ACETYLGLUCOSAMINYL-PHOSPHATIDYLINOSITOL DE-N-ACETYLASE-RELATED"/>
    <property type="match status" value="1"/>
</dbReference>
<dbReference type="PANTHER" id="PTHR12993:SF11">
    <property type="entry name" value="N-ACETYLGLUCOSAMINYL-PHOSPHATIDYLINOSITOL DE-N-ACETYLASE"/>
    <property type="match status" value="1"/>
</dbReference>
<keyword evidence="1" id="KW-0732">Signal</keyword>
<evidence type="ECO:0000313" key="3">
    <source>
        <dbReference type="Proteomes" id="UP000249645"/>
    </source>
</evidence>
<accession>A0A2W5FE43</accession>
<protein>
    <submittedName>
        <fullName evidence="2">LmbE family protein</fullName>
    </submittedName>
</protein>
<dbReference type="AlphaFoldDB" id="A0A2W5FE43"/>
<comment type="caution">
    <text evidence="2">The sequence shown here is derived from an EMBL/GenBank/DDBJ whole genome shotgun (WGS) entry which is preliminary data.</text>
</comment>
<dbReference type="SUPFAM" id="SSF102588">
    <property type="entry name" value="LmbE-like"/>
    <property type="match status" value="1"/>
</dbReference>
<evidence type="ECO:0000313" key="2">
    <source>
        <dbReference type="EMBL" id="PZP51927.1"/>
    </source>
</evidence>
<dbReference type="InterPro" id="IPR029062">
    <property type="entry name" value="Class_I_gatase-like"/>
</dbReference>
<feature type="signal peptide" evidence="1">
    <location>
        <begin position="1"/>
        <end position="17"/>
    </location>
</feature>
<proteinExistence type="predicted"/>
<dbReference type="InterPro" id="IPR024078">
    <property type="entry name" value="LmbE-like_dom_sf"/>
</dbReference>
<dbReference type="Pfam" id="PF02585">
    <property type="entry name" value="PIG-L"/>
    <property type="match status" value="1"/>
</dbReference>
<dbReference type="EMBL" id="QFOI01000017">
    <property type="protein sequence ID" value="PZP51927.1"/>
    <property type="molecule type" value="Genomic_DNA"/>
</dbReference>
<sequence length="825" mass="92818">MRRRFLFILLFPLFTWAQKPVIVPSSVIYQEIKKLNILGTVLYMAAHPDDENTALIAYYANQKLYNTNYLSLTRGDGGQDLIGPEMREKLGIIRTQELLQARRLDGGHQYFATANDFGFSKNPEEVFTKWPKDTLLANAVWIIRNLQPDVMITRFPKDSRAGHGQHSASSILAEEAFKAAGDPKMFPEQLKYVKPWKVKRLVWNTSAWAFSNKNAFDEYSKNLVHFNIGEYNSALGKSIGEMAAESRSMHKSQAFGSAGNRGSIEEYFEPTLGVTAKKDLFEDVNTTWSRIPHSEKVQLDVNGLIAHFSLENPTIILPQLIQTYKDISALENSDWKKEKLNEVKTIIQQVLGLYLSSTTSEETIAPGDHLTIMTELTNRSNTNIQFKSIDYKINGINATQSTEIKNDEGGGGKFQYSIEIPQNTPYSFQYWLKEKHDDAMYHIANRSDLNSPENLPAISTTIHLTIDGLELDYPIPVQYKNVDPVKGELYNPIWIAPKGFVNLDNSAYIFANGQAKTVKVKVSTQEDALTGTIGLNVPKGWSVTPQTIATQLTTHDEKDLDFTVTPNGHIQNGKIQAFIVSKGDTNNLSLDKIQYDHIPTQLYMYPAIAKTNNIDISIKGKNIGYLMGAGDDVPAGLRQIGYNVTLLQDKDMTVANLQQFDAVMIGVRAYNVLPKMAHYQDVLLEYCKNGGNVVAQYNVFRGLQTNKIGPYPLQLSNDRVTDENAKITFTNPDNKALNYPNKITEKDFDGWVQERGLYFPNQWDEKYQTIIACHDPNEKDLAGGILIAPYGKGYFVYSAYDWFRELPAGVPGAYRLLANLLSLGK</sequence>
<dbReference type="Gene3D" id="3.40.50.10320">
    <property type="entry name" value="LmbE-like"/>
    <property type="match status" value="1"/>
</dbReference>
<gene>
    <name evidence="2" type="ORF">DI598_01955</name>
</gene>
<evidence type="ECO:0000256" key="1">
    <source>
        <dbReference type="SAM" id="SignalP"/>
    </source>
</evidence>
<dbReference type="SUPFAM" id="SSF52317">
    <property type="entry name" value="Class I glutamine amidotransferase-like"/>
    <property type="match status" value="1"/>
</dbReference>
<organism evidence="2 3">
    <name type="scientific">Pseudopedobacter saltans</name>
    <dbReference type="NCBI Taxonomy" id="151895"/>
    <lineage>
        <taxon>Bacteria</taxon>
        <taxon>Pseudomonadati</taxon>
        <taxon>Bacteroidota</taxon>
        <taxon>Sphingobacteriia</taxon>
        <taxon>Sphingobacteriales</taxon>
        <taxon>Sphingobacteriaceae</taxon>
        <taxon>Pseudopedobacter</taxon>
    </lineage>
</organism>
<name>A0A2W5FE43_9SPHI</name>
<dbReference type="InterPro" id="IPR003737">
    <property type="entry name" value="GlcNAc_PI_deacetylase-related"/>
</dbReference>